<feature type="repeat" description="WD" evidence="3">
    <location>
        <begin position="251"/>
        <end position="284"/>
    </location>
</feature>
<reference evidence="5" key="3">
    <citation type="submission" date="2020-12" db="UniProtKB">
        <authorList>
            <consortium name="EnsemblPlants"/>
        </authorList>
    </citation>
    <scope>IDENTIFICATION</scope>
</reference>
<evidence type="ECO:0000313" key="4">
    <source>
        <dbReference type="EMBL" id="PNR44740.1"/>
    </source>
</evidence>
<keyword evidence="6" id="KW-1185">Reference proteome</keyword>
<dbReference type="OrthoDB" id="674604at2759"/>
<dbReference type="InterPro" id="IPR036322">
    <property type="entry name" value="WD40_repeat_dom_sf"/>
</dbReference>
<dbReference type="CDD" id="cd00200">
    <property type="entry name" value="WD40"/>
    <property type="match status" value="1"/>
</dbReference>
<dbReference type="OMA" id="RCCACHV"/>
<dbReference type="Gramene" id="Pp3c11_2770V3.1">
    <property type="protein sequence ID" value="Pp3c11_2770V3.1"/>
    <property type="gene ID" value="Pp3c11_2770"/>
</dbReference>
<dbReference type="SUPFAM" id="SSF50978">
    <property type="entry name" value="WD40 repeat-like"/>
    <property type="match status" value="1"/>
</dbReference>
<dbReference type="PRINTS" id="PR00320">
    <property type="entry name" value="GPROTEINBRPT"/>
</dbReference>
<dbReference type="GeneID" id="112288815"/>
<feature type="repeat" description="WD" evidence="3">
    <location>
        <begin position="298"/>
        <end position="328"/>
    </location>
</feature>
<organism evidence="4">
    <name type="scientific">Physcomitrium patens</name>
    <name type="common">Spreading-leaved earth moss</name>
    <name type="synonym">Physcomitrella patens</name>
    <dbReference type="NCBI Taxonomy" id="3218"/>
    <lineage>
        <taxon>Eukaryota</taxon>
        <taxon>Viridiplantae</taxon>
        <taxon>Streptophyta</taxon>
        <taxon>Embryophyta</taxon>
        <taxon>Bryophyta</taxon>
        <taxon>Bryophytina</taxon>
        <taxon>Bryopsida</taxon>
        <taxon>Funariidae</taxon>
        <taxon>Funariales</taxon>
        <taxon>Funariaceae</taxon>
        <taxon>Physcomitrium</taxon>
    </lineage>
</organism>
<dbReference type="EMBL" id="ABEU02000011">
    <property type="protein sequence ID" value="PNR44740.1"/>
    <property type="molecule type" value="Genomic_DNA"/>
</dbReference>
<evidence type="ECO:0000256" key="2">
    <source>
        <dbReference type="ARBA" id="ARBA00022737"/>
    </source>
</evidence>
<dbReference type="PANTHER" id="PTHR22844:SF387">
    <property type="entry name" value="F3I6.5 PROTEIN"/>
    <property type="match status" value="1"/>
</dbReference>
<dbReference type="SMART" id="SM00320">
    <property type="entry name" value="WD40"/>
    <property type="match status" value="7"/>
</dbReference>
<dbReference type="PROSITE" id="PS50082">
    <property type="entry name" value="WD_REPEATS_2"/>
    <property type="match status" value="4"/>
</dbReference>
<dbReference type="InterPro" id="IPR001680">
    <property type="entry name" value="WD40_rpt"/>
</dbReference>
<dbReference type="InterPro" id="IPR020472">
    <property type="entry name" value="WD40_PAC1"/>
</dbReference>
<dbReference type="PANTHER" id="PTHR22844">
    <property type="entry name" value="F-BOX AND WD40 DOMAIN PROTEIN"/>
    <property type="match status" value="1"/>
</dbReference>
<evidence type="ECO:0000256" key="1">
    <source>
        <dbReference type="ARBA" id="ARBA00022574"/>
    </source>
</evidence>
<dbReference type="PROSITE" id="PS50294">
    <property type="entry name" value="WD_REPEATS_REGION"/>
    <property type="match status" value="2"/>
</dbReference>
<evidence type="ECO:0000313" key="6">
    <source>
        <dbReference type="Proteomes" id="UP000006727"/>
    </source>
</evidence>
<name>A0A2K1JT98_PHYPA</name>
<dbReference type="InterPro" id="IPR015943">
    <property type="entry name" value="WD40/YVTN_repeat-like_dom_sf"/>
</dbReference>
<proteinExistence type="predicted"/>
<evidence type="ECO:0000313" key="5">
    <source>
        <dbReference type="EnsemblPlants" id="Pp3c11_2770V3.1"/>
    </source>
</evidence>
<dbReference type="Pfam" id="PF00400">
    <property type="entry name" value="WD40"/>
    <property type="match status" value="5"/>
</dbReference>
<dbReference type="InterPro" id="IPR045182">
    <property type="entry name" value="JINGUBANG-like"/>
</dbReference>
<accession>A0A2K1JT98</accession>
<reference evidence="4 6" key="1">
    <citation type="journal article" date="2008" name="Science">
        <title>The Physcomitrella genome reveals evolutionary insights into the conquest of land by plants.</title>
        <authorList>
            <person name="Rensing S."/>
            <person name="Lang D."/>
            <person name="Zimmer A."/>
            <person name="Terry A."/>
            <person name="Salamov A."/>
            <person name="Shapiro H."/>
            <person name="Nishiyama T."/>
            <person name="Perroud P.-F."/>
            <person name="Lindquist E."/>
            <person name="Kamisugi Y."/>
            <person name="Tanahashi T."/>
            <person name="Sakakibara K."/>
            <person name="Fujita T."/>
            <person name="Oishi K."/>
            <person name="Shin-I T."/>
            <person name="Kuroki Y."/>
            <person name="Toyoda A."/>
            <person name="Suzuki Y."/>
            <person name="Hashimoto A."/>
            <person name="Yamaguchi K."/>
            <person name="Sugano A."/>
            <person name="Kohara Y."/>
            <person name="Fujiyama A."/>
            <person name="Anterola A."/>
            <person name="Aoki S."/>
            <person name="Ashton N."/>
            <person name="Barbazuk W.B."/>
            <person name="Barker E."/>
            <person name="Bennetzen J."/>
            <person name="Bezanilla M."/>
            <person name="Blankenship R."/>
            <person name="Cho S.H."/>
            <person name="Dutcher S."/>
            <person name="Estelle M."/>
            <person name="Fawcett J.A."/>
            <person name="Gundlach H."/>
            <person name="Hanada K."/>
            <person name="Heyl A."/>
            <person name="Hicks K.A."/>
            <person name="Hugh J."/>
            <person name="Lohr M."/>
            <person name="Mayer K."/>
            <person name="Melkozernov A."/>
            <person name="Murata T."/>
            <person name="Nelson D."/>
            <person name="Pils B."/>
            <person name="Prigge M."/>
            <person name="Reiss B."/>
            <person name="Renner T."/>
            <person name="Rombauts S."/>
            <person name="Rushton P."/>
            <person name="Sanderfoot A."/>
            <person name="Schween G."/>
            <person name="Shiu S.-H."/>
            <person name="Stueber K."/>
            <person name="Theodoulou F.L."/>
            <person name="Tu H."/>
            <person name="Van de Peer Y."/>
            <person name="Verrier P.J."/>
            <person name="Waters E."/>
            <person name="Wood A."/>
            <person name="Yang L."/>
            <person name="Cove D."/>
            <person name="Cuming A."/>
            <person name="Hasebe M."/>
            <person name="Lucas S."/>
            <person name="Mishler D.B."/>
            <person name="Reski R."/>
            <person name="Grigoriev I."/>
            <person name="Quatrano R.S."/>
            <person name="Boore J.L."/>
        </authorList>
    </citation>
    <scope>NUCLEOTIDE SEQUENCE [LARGE SCALE GENOMIC DNA]</scope>
    <source>
        <strain evidence="5 6">cv. Gransden 2004</strain>
    </source>
</reference>
<reference evidence="4 6" key="2">
    <citation type="journal article" date="2018" name="Plant J.">
        <title>The Physcomitrella patens chromosome-scale assembly reveals moss genome structure and evolution.</title>
        <authorList>
            <person name="Lang D."/>
            <person name="Ullrich K.K."/>
            <person name="Murat F."/>
            <person name="Fuchs J."/>
            <person name="Jenkins J."/>
            <person name="Haas F.B."/>
            <person name="Piednoel M."/>
            <person name="Gundlach H."/>
            <person name="Van Bel M."/>
            <person name="Meyberg R."/>
            <person name="Vives C."/>
            <person name="Morata J."/>
            <person name="Symeonidi A."/>
            <person name="Hiss M."/>
            <person name="Muchero W."/>
            <person name="Kamisugi Y."/>
            <person name="Saleh O."/>
            <person name="Blanc G."/>
            <person name="Decker E.L."/>
            <person name="van Gessel N."/>
            <person name="Grimwood J."/>
            <person name="Hayes R.D."/>
            <person name="Graham S.W."/>
            <person name="Gunter L.E."/>
            <person name="McDaniel S.F."/>
            <person name="Hoernstein S.N.W."/>
            <person name="Larsson A."/>
            <person name="Li F.W."/>
            <person name="Perroud P.F."/>
            <person name="Phillips J."/>
            <person name="Ranjan P."/>
            <person name="Rokshar D.S."/>
            <person name="Rothfels C.J."/>
            <person name="Schneider L."/>
            <person name="Shu S."/>
            <person name="Stevenson D.W."/>
            <person name="Thummler F."/>
            <person name="Tillich M."/>
            <person name="Villarreal Aguilar J.C."/>
            <person name="Widiez T."/>
            <person name="Wong G.K."/>
            <person name="Wymore A."/>
            <person name="Zhang Y."/>
            <person name="Zimmer A.D."/>
            <person name="Quatrano R.S."/>
            <person name="Mayer K.F.X."/>
            <person name="Goodstein D."/>
            <person name="Casacuberta J.M."/>
            <person name="Vandepoele K."/>
            <person name="Reski R."/>
            <person name="Cuming A.C."/>
            <person name="Tuskan G.A."/>
            <person name="Maumus F."/>
            <person name="Salse J."/>
            <person name="Schmutz J."/>
            <person name="Rensing S.A."/>
        </authorList>
    </citation>
    <scope>NUCLEOTIDE SEQUENCE [LARGE SCALE GENOMIC DNA]</scope>
    <source>
        <strain evidence="5 6">cv. Gransden 2004</strain>
    </source>
</reference>
<dbReference type="EnsemblPlants" id="Pp3c11_2770V3.2">
    <property type="protein sequence ID" value="Pp3c11_2770V3.2"/>
    <property type="gene ID" value="Pp3c11_2770"/>
</dbReference>
<gene>
    <name evidence="5" type="primary">LOC112288815</name>
    <name evidence="4" type="ORF">PHYPA_014510</name>
</gene>
<dbReference type="STRING" id="3218.A0A2K1JT98"/>
<keyword evidence="2" id="KW-0677">Repeat</keyword>
<dbReference type="AlphaFoldDB" id="A0A2K1JT98"/>
<dbReference type="Gramene" id="Pp3c11_2770V3.2">
    <property type="protein sequence ID" value="Pp3c11_2770V3.2"/>
    <property type="gene ID" value="Pp3c11_2770"/>
</dbReference>
<dbReference type="Gene3D" id="2.130.10.10">
    <property type="entry name" value="YVTN repeat-like/Quinoprotein amine dehydrogenase"/>
    <property type="match status" value="3"/>
</dbReference>
<keyword evidence="1 3" id="KW-0853">WD repeat</keyword>
<feature type="repeat" description="WD" evidence="3">
    <location>
        <begin position="341"/>
        <end position="375"/>
    </location>
</feature>
<sequence>MCLTIRLAGQYSLDSLTSESSSEVASISTGCRISTSSWPVTRVSHKFLAVLHGQDVHVVALALSCEFLYAGSNKGDIRAWDHPNMQEAPKFGCSEAAVKCLIVVGSKIISAHQDHKIRVWRRSKSNPKEHKLLTTLPSMKDYITNFLPPKNYVKVRRHHKTLWINHHDCITSLVVGNGVLYSGSWDKSVKVWRLEDFKCLESLNVHIDAVNALAVDTRNDLLYSGSGDTTIKLFHKQESEGKQCQHVLIATLEAKSPVNALALSPDVSVLYSGQSDKAVTVWKMHVGETRQWTAVGTLLGHRMSVLCLSTLTNIVISGSADKTIRVWKRNNNGHHSCVSVMVGHTGPVKSLCAMPDAEWGVLVYSGSLDGDIRVWWVPEDDSDSLSSDETNALDSPLVVNWRASTPNARDLPRPTVPR</sequence>
<dbReference type="PaxDb" id="3218-PP1S39_313V6.1"/>
<dbReference type="Proteomes" id="UP000006727">
    <property type="component" value="Chromosome 11"/>
</dbReference>
<protein>
    <submittedName>
        <fullName evidence="4 5">Uncharacterized protein</fullName>
    </submittedName>
</protein>
<feature type="repeat" description="WD" evidence="3">
    <location>
        <begin position="203"/>
        <end position="234"/>
    </location>
</feature>
<dbReference type="EnsemblPlants" id="Pp3c11_2770V3.1">
    <property type="protein sequence ID" value="Pp3c11_2770V3.1"/>
    <property type="gene ID" value="Pp3c11_2770"/>
</dbReference>
<dbReference type="RefSeq" id="XP_024389188.1">
    <property type="nucleotide sequence ID" value="XM_024533420.2"/>
</dbReference>
<evidence type="ECO:0000256" key="3">
    <source>
        <dbReference type="PROSITE-ProRule" id="PRU00221"/>
    </source>
</evidence>